<evidence type="ECO:0000256" key="2">
    <source>
        <dbReference type="SAM" id="SignalP"/>
    </source>
</evidence>
<dbReference type="EnsemblMetazoa" id="ACOM039803-RA">
    <property type="protein sequence ID" value="ACOM039803-PA.1"/>
    <property type="gene ID" value="ACOM039803"/>
</dbReference>
<dbReference type="Proteomes" id="UP000075882">
    <property type="component" value="Unassembled WGS sequence"/>
</dbReference>
<protein>
    <submittedName>
        <fullName evidence="3">Uncharacterized protein</fullName>
    </submittedName>
</protein>
<organism evidence="3">
    <name type="scientific">Anopheles coluzzii</name>
    <name type="common">African malaria mosquito</name>
    <dbReference type="NCBI Taxonomy" id="1518534"/>
    <lineage>
        <taxon>Eukaryota</taxon>
        <taxon>Metazoa</taxon>
        <taxon>Ecdysozoa</taxon>
        <taxon>Arthropoda</taxon>
        <taxon>Hexapoda</taxon>
        <taxon>Insecta</taxon>
        <taxon>Pterygota</taxon>
        <taxon>Neoptera</taxon>
        <taxon>Endopterygota</taxon>
        <taxon>Diptera</taxon>
        <taxon>Nematocera</taxon>
        <taxon>Culicoidea</taxon>
        <taxon>Culicidae</taxon>
        <taxon>Anophelinae</taxon>
        <taxon>Anopheles</taxon>
    </lineage>
</organism>
<dbReference type="AlphaFoldDB" id="A0A8W7PYC3"/>
<keyword evidence="2" id="KW-0732">Signal</keyword>
<feature type="signal peptide" evidence="2">
    <location>
        <begin position="1"/>
        <end position="16"/>
    </location>
</feature>
<feature type="compositionally biased region" description="Polar residues" evidence="1">
    <location>
        <begin position="22"/>
        <end position="38"/>
    </location>
</feature>
<name>A0A8W7PYC3_ANOCL</name>
<evidence type="ECO:0000313" key="3">
    <source>
        <dbReference type="EnsemblMetazoa" id="ACOM039803-PA.1"/>
    </source>
</evidence>
<feature type="chain" id="PRO_5036490524" evidence="2">
    <location>
        <begin position="17"/>
        <end position="115"/>
    </location>
</feature>
<feature type="region of interest" description="Disordered" evidence="1">
    <location>
        <begin position="18"/>
        <end position="38"/>
    </location>
</feature>
<sequence>MTMMVMVVMMMLITECEEPSAPTGQNTPAEGSSPFHSTQSSTACLLGLWGPASTKRREITSNWQKKEYASIWIPVSGFALYGYGAGAGGLPVLEQLSGRLADNPESSCEHHQSMV</sequence>
<accession>A0A8W7PYC3</accession>
<evidence type="ECO:0000256" key="1">
    <source>
        <dbReference type="SAM" id="MobiDB-lite"/>
    </source>
</evidence>
<proteinExistence type="predicted"/>
<reference evidence="3" key="1">
    <citation type="submission" date="2022-08" db="UniProtKB">
        <authorList>
            <consortium name="EnsemblMetazoa"/>
        </authorList>
    </citation>
    <scope>IDENTIFICATION</scope>
</reference>